<dbReference type="SUPFAM" id="SSF54160">
    <property type="entry name" value="Chromo domain-like"/>
    <property type="match status" value="1"/>
</dbReference>
<dbReference type="HOGENOM" id="CLU_133987_0_0_1"/>
<dbReference type="Pfam" id="PF00385">
    <property type="entry name" value="Chromo"/>
    <property type="match status" value="1"/>
</dbReference>
<dbReference type="Proteomes" id="UP000027265">
    <property type="component" value="Unassembled WGS sequence"/>
</dbReference>
<dbReference type="InterPro" id="IPR016197">
    <property type="entry name" value="Chromo-like_dom_sf"/>
</dbReference>
<evidence type="ECO:0000259" key="2">
    <source>
        <dbReference type="PROSITE" id="PS50013"/>
    </source>
</evidence>
<dbReference type="Gene3D" id="2.40.50.40">
    <property type="match status" value="1"/>
</dbReference>
<proteinExistence type="predicted"/>
<dbReference type="GO" id="GO:0006338">
    <property type="term" value="P:chromatin remodeling"/>
    <property type="evidence" value="ECO:0007669"/>
    <property type="project" value="UniProtKB-ARBA"/>
</dbReference>
<accession>A0A067Q5G5</accession>
<protein>
    <recommendedName>
        <fullName evidence="2">Chromo domain-containing protein</fullName>
    </recommendedName>
</protein>
<dbReference type="AlphaFoldDB" id="A0A067Q5G5"/>
<feature type="domain" description="Chromo" evidence="2">
    <location>
        <begin position="25"/>
        <end position="74"/>
    </location>
</feature>
<evidence type="ECO:0000313" key="4">
    <source>
        <dbReference type="Proteomes" id="UP000027265"/>
    </source>
</evidence>
<reference evidence="4" key="1">
    <citation type="journal article" date="2014" name="Proc. Natl. Acad. Sci. U.S.A.">
        <title>Extensive sampling of basidiomycete genomes demonstrates inadequacy of the white-rot/brown-rot paradigm for wood decay fungi.</title>
        <authorList>
            <person name="Riley R."/>
            <person name="Salamov A.A."/>
            <person name="Brown D.W."/>
            <person name="Nagy L.G."/>
            <person name="Floudas D."/>
            <person name="Held B.W."/>
            <person name="Levasseur A."/>
            <person name="Lombard V."/>
            <person name="Morin E."/>
            <person name="Otillar R."/>
            <person name="Lindquist E.A."/>
            <person name="Sun H."/>
            <person name="LaButti K.M."/>
            <person name="Schmutz J."/>
            <person name="Jabbour D."/>
            <person name="Luo H."/>
            <person name="Baker S.E."/>
            <person name="Pisabarro A.G."/>
            <person name="Walton J.D."/>
            <person name="Blanchette R.A."/>
            <person name="Henrissat B."/>
            <person name="Martin F."/>
            <person name="Cullen D."/>
            <person name="Hibbett D.S."/>
            <person name="Grigoriev I.V."/>
        </authorList>
    </citation>
    <scope>NUCLEOTIDE SEQUENCE [LARGE SCALE GENOMIC DNA]</scope>
    <source>
        <strain evidence="4">MUCL 33604</strain>
    </source>
</reference>
<dbReference type="InterPro" id="IPR000953">
    <property type="entry name" value="Chromo/chromo_shadow_dom"/>
</dbReference>
<evidence type="ECO:0000313" key="3">
    <source>
        <dbReference type="EMBL" id="KDQ58737.1"/>
    </source>
</evidence>
<organism evidence="3 4">
    <name type="scientific">Jaapia argillacea MUCL 33604</name>
    <dbReference type="NCBI Taxonomy" id="933084"/>
    <lineage>
        <taxon>Eukaryota</taxon>
        <taxon>Fungi</taxon>
        <taxon>Dikarya</taxon>
        <taxon>Basidiomycota</taxon>
        <taxon>Agaricomycotina</taxon>
        <taxon>Agaricomycetes</taxon>
        <taxon>Agaricomycetidae</taxon>
        <taxon>Jaapiales</taxon>
        <taxon>Jaapiaceae</taxon>
        <taxon>Jaapia</taxon>
    </lineage>
</organism>
<dbReference type="InterPro" id="IPR023780">
    <property type="entry name" value="Chromo_domain"/>
</dbReference>
<feature type="region of interest" description="Disordered" evidence="1">
    <location>
        <begin position="1"/>
        <end position="20"/>
    </location>
</feature>
<feature type="compositionally biased region" description="Basic and acidic residues" evidence="1">
    <location>
        <begin position="1"/>
        <end position="15"/>
    </location>
</feature>
<dbReference type="PROSITE" id="PS50013">
    <property type="entry name" value="CHROMO_2"/>
    <property type="match status" value="1"/>
</dbReference>
<dbReference type="STRING" id="933084.A0A067Q5G5"/>
<keyword evidence="4" id="KW-1185">Reference proteome</keyword>
<dbReference type="EMBL" id="KL197717">
    <property type="protein sequence ID" value="KDQ58737.1"/>
    <property type="molecule type" value="Genomic_DNA"/>
</dbReference>
<dbReference type="OrthoDB" id="436852at2759"/>
<dbReference type="InParanoid" id="A0A067Q5G5"/>
<gene>
    <name evidence="3" type="ORF">JAAARDRAFT_679125</name>
</gene>
<evidence type="ECO:0000256" key="1">
    <source>
        <dbReference type="SAM" id="MobiDB-lite"/>
    </source>
</evidence>
<name>A0A067Q5G5_9AGAM</name>
<sequence>MLDHEPMCGRPDCDQPGHSSHVNEFFVEKIVGRRENPASGGFSWLVKWDHYPISQATWEVGGDIGGSEKLVEQFRLEALEEGWDVDQNPSLLLGEAIDGGWFLDY</sequence>